<dbReference type="EMBL" id="WWBZ02000082">
    <property type="protein sequence ID" value="KAF4301006.1"/>
    <property type="molecule type" value="Genomic_DNA"/>
</dbReference>
<name>A0A8H4IGY7_9PEZI</name>
<proteinExistence type="predicted"/>
<reference evidence="2" key="1">
    <citation type="submission" date="2020-04" db="EMBL/GenBank/DDBJ databases">
        <title>Genome Assembly and Annotation of Botryosphaeria dothidea sdau 11-99, a Latent Pathogen of Apple Fruit Ring Rot in China.</title>
        <authorList>
            <person name="Yu C."/>
            <person name="Diao Y."/>
            <person name="Lu Q."/>
            <person name="Zhao J."/>
            <person name="Cui S."/>
            <person name="Peng C."/>
            <person name="He B."/>
            <person name="Liu H."/>
        </authorList>
    </citation>
    <scope>NUCLEOTIDE SEQUENCE [LARGE SCALE GENOMIC DNA]</scope>
    <source>
        <strain evidence="2">Sdau11-99</strain>
    </source>
</reference>
<organism evidence="2 3">
    <name type="scientific">Botryosphaeria dothidea</name>
    <dbReference type="NCBI Taxonomy" id="55169"/>
    <lineage>
        <taxon>Eukaryota</taxon>
        <taxon>Fungi</taxon>
        <taxon>Dikarya</taxon>
        <taxon>Ascomycota</taxon>
        <taxon>Pezizomycotina</taxon>
        <taxon>Dothideomycetes</taxon>
        <taxon>Dothideomycetes incertae sedis</taxon>
        <taxon>Botryosphaeriales</taxon>
        <taxon>Botryosphaeriaceae</taxon>
        <taxon>Botryosphaeria</taxon>
    </lineage>
</organism>
<gene>
    <name evidence="2" type="ORF">GTA08_BOTSDO11053</name>
</gene>
<comment type="caution">
    <text evidence="2">The sequence shown here is derived from an EMBL/GenBank/DDBJ whole genome shotgun (WGS) entry which is preliminary data.</text>
</comment>
<feature type="region of interest" description="Disordered" evidence="1">
    <location>
        <begin position="398"/>
        <end position="429"/>
    </location>
</feature>
<feature type="compositionally biased region" description="Polar residues" evidence="1">
    <location>
        <begin position="138"/>
        <end position="151"/>
    </location>
</feature>
<dbReference type="AlphaFoldDB" id="A0A8H4IGY7"/>
<evidence type="ECO:0000313" key="3">
    <source>
        <dbReference type="Proteomes" id="UP000572817"/>
    </source>
</evidence>
<sequence>MDVPELHLPSSEQFQQLRTAEMLIERILAAGRSLLGSNRFIDVVTYRLPNSQDPDYVAELLEHTGPNEARAIIHGRGGGRNNALFMLLDKAERELNVTMSTMTKTDNAQRRLRYYPLASNGLGGADLTSFLRYVQRASSPRVQPAPSVSQTGRRKRQPKSISKRLAYLPHLIPTHIFNHYQVVTSTHYRYLDRDSTKMQANNTQSNGTQPNNAQAVNDQATKTAAINFSVIIGTANLLSGCRHRHAIELLPVPNRDHPNGYMAILYQHHTCEQGHGGGPMSFCSSHRRVVQVYAGGREAAIDAMRNHVQGKMLEAINNSSWAGAFHYFGDVRRLMDGTSVWGTTTLGSVDPQMSGSWTSGSMLNSPPMDGFQMEGTQMNGSQMNGTQMNWTSINELPEKRHSNGSQVNGSQGNGLQGNGLWINGTGHQL</sequence>
<keyword evidence="3" id="KW-1185">Reference proteome</keyword>
<dbReference type="Proteomes" id="UP000572817">
    <property type="component" value="Unassembled WGS sequence"/>
</dbReference>
<protein>
    <submittedName>
        <fullName evidence="2">Uncharacterized protein</fullName>
    </submittedName>
</protein>
<evidence type="ECO:0000313" key="2">
    <source>
        <dbReference type="EMBL" id="KAF4301006.1"/>
    </source>
</evidence>
<accession>A0A8H4IGY7</accession>
<evidence type="ECO:0000256" key="1">
    <source>
        <dbReference type="SAM" id="MobiDB-lite"/>
    </source>
</evidence>
<feature type="region of interest" description="Disordered" evidence="1">
    <location>
        <begin position="138"/>
        <end position="160"/>
    </location>
</feature>